<name>A0A0A9AG32_ARUDO</name>
<dbReference type="AlphaFoldDB" id="A0A0A9AG32"/>
<sequence length="48" mass="5795">MGSHMQKSKQLFSHKTKQRSRIYKNPFFACAKFHCYIHAKNIHFLQNL</sequence>
<accession>A0A0A9AG32</accession>
<proteinExistence type="predicted"/>
<evidence type="ECO:0000313" key="1">
    <source>
        <dbReference type="EMBL" id="JAD50599.1"/>
    </source>
</evidence>
<reference evidence="1" key="2">
    <citation type="journal article" date="2015" name="Data Brief">
        <title>Shoot transcriptome of the giant reed, Arundo donax.</title>
        <authorList>
            <person name="Barrero R.A."/>
            <person name="Guerrero F.D."/>
            <person name="Moolhuijzen P."/>
            <person name="Goolsby J.A."/>
            <person name="Tidwell J."/>
            <person name="Bellgard S.E."/>
            <person name="Bellgard M.I."/>
        </authorList>
    </citation>
    <scope>NUCLEOTIDE SEQUENCE</scope>
    <source>
        <tissue evidence="1">Shoot tissue taken approximately 20 cm above the soil surface</tissue>
    </source>
</reference>
<organism evidence="1">
    <name type="scientific">Arundo donax</name>
    <name type="common">Giant reed</name>
    <name type="synonym">Donax arundinaceus</name>
    <dbReference type="NCBI Taxonomy" id="35708"/>
    <lineage>
        <taxon>Eukaryota</taxon>
        <taxon>Viridiplantae</taxon>
        <taxon>Streptophyta</taxon>
        <taxon>Embryophyta</taxon>
        <taxon>Tracheophyta</taxon>
        <taxon>Spermatophyta</taxon>
        <taxon>Magnoliopsida</taxon>
        <taxon>Liliopsida</taxon>
        <taxon>Poales</taxon>
        <taxon>Poaceae</taxon>
        <taxon>PACMAD clade</taxon>
        <taxon>Arundinoideae</taxon>
        <taxon>Arundineae</taxon>
        <taxon>Arundo</taxon>
    </lineage>
</organism>
<protein>
    <submittedName>
        <fullName evidence="1">Uncharacterized protein</fullName>
    </submittedName>
</protein>
<dbReference type="EMBL" id="GBRH01247296">
    <property type="protein sequence ID" value="JAD50599.1"/>
    <property type="molecule type" value="Transcribed_RNA"/>
</dbReference>
<reference evidence="1" key="1">
    <citation type="submission" date="2014-09" db="EMBL/GenBank/DDBJ databases">
        <authorList>
            <person name="Magalhaes I.L.F."/>
            <person name="Oliveira U."/>
            <person name="Santos F.R."/>
            <person name="Vidigal T.H.D.A."/>
            <person name="Brescovit A.D."/>
            <person name="Santos A.J."/>
        </authorList>
    </citation>
    <scope>NUCLEOTIDE SEQUENCE</scope>
    <source>
        <tissue evidence="1">Shoot tissue taken approximately 20 cm above the soil surface</tissue>
    </source>
</reference>